<dbReference type="InterPro" id="IPR003115">
    <property type="entry name" value="ParB_N"/>
</dbReference>
<dbReference type="EMBL" id="VWPJ01000018">
    <property type="protein sequence ID" value="KAA5604415.1"/>
    <property type="molecule type" value="Genomic_DNA"/>
</dbReference>
<dbReference type="InterPro" id="IPR050336">
    <property type="entry name" value="Chromosome_partition/occlusion"/>
</dbReference>
<sequence>MTPTQLYANPEDLKANPWNTNQMSPENEAKLDTAIRRMGMFKPIVVRETDDGFQILGGEHRRDAAIRLGIKEVPVISVGRIDDVRAKEISLADNARYGSDDIMGLAHLLDGLGVSQDDLESFLPYTDTDLDSIMSSVNIDVDALDYDESEAPSDTSPTDTSEKTAKTHVVMRFKVAIGDSERVSKLIQSIQTEQGFTEADALTNAGDALVHALLGASDDA</sequence>
<gene>
    <name evidence="3" type="ORF">F1188_16270</name>
</gene>
<organism evidence="3 4">
    <name type="scientific">Roseospira marina</name>
    <dbReference type="NCBI Taxonomy" id="140057"/>
    <lineage>
        <taxon>Bacteria</taxon>
        <taxon>Pseudomonadati</taxon>
        <taxon>Pseudomonadota</taxon>
        <taxon>Alphaproteobacteria</taxon>
        <taxon>Rhodospirillales</taxon>
        <taxon>Rhodospirillaceae</taxon>
        <taxon>Roseospira</taxon>
    </lineage>
</organism>
<feature type="domain" description="ParB-like N-terminal" evidence="2">
    <location>
        <begin position="6"/>
        <end position="95"/>
    </location>
</feature>
<evidence type="ECO:0000259" key="2">
    <source>
        <dbReference type="SMART" id="SM00470"/>
    </source>
</evidence>
<dbReference type="Pfam" id="PF02195">
    <property type="entry name" value="ParB_N"/>
    <property type="match status" value="1"/>
</dbReference>
<dbReference type="SMART" id="SM00470">
    <property type="entry name" value="ParB"/>
    <property type="match status" value="1"/>
</dbReference>
<protein>
    <submittedName>
        <fullName evidence="3">Chromosome partitioning protein ParB</fullName>
    </submittedName>
</protein>
<dbReference type="AlphaFoldDB" id="A0A5M6I9L2"/>
<keyword evidence="4" id="KW-1185">Reference proteome</keyword>
<dbReference type="PANTHER" id="PTHR33375">
    <property type="entry name" value="CHROMOSOME-PARTITIONING PROTEIN PARB-RELATED"/>
    <property type="match status" value="1"/>
</dbReference>
<dbReference type="GO" id="GO:0007059">
    <property type="term" value="P:chromosome segregation"/>
    <property type="evidence" value="ECO:0007669"/>
    <property type="project" value="TreeGrafter"/>
</dbReference>
<evidence type="ECO:0000313" key="4">
    <source>
        <dbReference type="Proteomes" id="UP000324065"/>
    </source>
</evidence>
<dbReference type="RefSeq" id="WP_150063505.1">
    <property type="nucleotide sequence ID" value="NZ_JACHII010000014.1"/>
</dbReference>
<evidence type="ECO:0000313" key="3">
    <source>
        <dbReference type="EMBL" id="KAA5604415.1"/>
    </source>
</evidence>
<dbReference type="GO" id="GO:0045881">
    <property type="term" value="P:positive regulation of sporulation resulting in formation of a cellular spore"/>
    <property type="evidence" value="ECO:0007669"/>
    <property type="project" value="TreeGrafter"/>
</dbReference>
<dbReference type="SUPFAM" id="SSF110849">
    <property type="entry name" value="ParB/Sulfiredoxin"/>
    <property type="match status" value="1"/>
</dbReference>
<dbReference type="OrthoDB" id="7806498at2"/>
<dbReference type="InterPro" id="IPR036086">
    <property type="entry name" value="ParB/Sulfiredoxin_sf"/>
</dbReference>
<evidence type="ECO:0000256" key="1">
    <source>
        <dbReference type="SAM" id="MobiDB-lite"/>
    </source>
</evidence>
<dbReference type="Proteomes" id="UP000324065">
    <property type="component" value="Unassembled WGS sequence"/>
</dbReference>
<dbReference type="GO" id="GO:0005694">
    <property type="term" value="C:chromosome"/>
    <property type="evidence" value="ECO:0007669"/>
    <property type="project" value="TreeGrafter"/>
</dbReference>
<reference evidence="3 4" key="1">
    <citation type="submission" date="2019-09" db="EMBL/GenBank/DDBJ databases">
        <title>Genome sequence of Roseospira marina, one of the more divergent members of the non-sulfur purple photosynthetic bacterial family, the Rhodospirillaceae.</title>
        <authorList>
            <person name="Meyer T."/>
            <person name="Kyndt J."/>
        </authorList>
    </citation>
    <scope>NUCLEOTIDE SEQUENCE [LARGE SCALE GENOMIC DNA]</scope>
    <source>
        <strain evidence="3 4">DSM 15113</strain>
    </source>
</reference>
<feature type="region of interest" description="Disordered" evidence="1">
    <location>
        <begin position="1"/>
        <end position="25"/>
    </location>
</feature>
<dbReference type="PANTHER" id="PTHR33375:SF1">
    <property type="entry name" value="CHROMOSOME-PARTITIONING PROTEIN PARB-RELATED"/>
    <property type="match status" value="1"/>
</dbReference>
<name>A0A5M6I9L2_9PROT</name>
<proteinExistence type="predicted"/>
<dbReference type="Gene3D" id="3.90.1530.10">
    <property type="entry name" value="Conserved hypothetical protein from pyrococcus furiosus pfu- 392566-001, ParB domain"/>
    <property type="match status" value="1"/>
</dbReference>
<accession>A0A5M6I9L2</accession>
<comment type="caution">
    <text evidence="3">The sequence shown here is derived from an EMBL/GenBank/DDBJ whole genome shotgun (WGS) entry which is preliminary data.</text>
</comment>